<dbReference type="PATRIC" id="fig|82380.11.peg.77"/>
<proteinExistence type="predicted"/>
<sequence length="192" mass="19763">MPEITRSTPTGPSRRTILKASAWSLPVVAVAAAVPLAAASTAIDLELTAQPFGNRIIVTNPEGTLTFDVTIPYTFDATTFGATATSGATLLLSFDIRLLDDVSVTMLGEPAIQLTSELTGNTRTVTFALPIAIPADGTTAPIQPFFATVNSSTFVSDLAPLVVTLVAPAGSGESDLSNNAVTTAVQYVAPPN</sequence>
<dbReference type="PROSITE" id="PS51318">
    <property type="entry name" value="TAT"/>
    <property type="match status" value="1"/>
</dbReference>
<dbReference type="RefSeq" id="WP_045277522.1">
    <property type="nucleotide sequence ID" value="NZ_JYIW01000009.1"/>
</dbReference>
<name>A0A0F0LLN8_9MICO</name>
<organism evidence="1 2">
    <name type="scientific">Microbacterium oxydans</name>
    <dbReference type="NCBI Taxonomy" id="82380"/>
    <lineage>
        <taxon>Bacteria</taxon>
        <taxon>Bacillati</taxon>
        <taxon>Actinomycetota</taxon>
        <taxon>Actinomycetes</taxon>
        <taxon>Micrococcales</taxon>
        <taxon>Microbacteriaceae</taxon>
        <taxon>Microbacterium</taxon>
    </lineage>
</organism>
<dbReference type="Proteomes" id="UP000033640">
    <property type="component" value="Unassembled WGS sequence"/>
</dbReference>
<reference evidence="1 2" key="1">
    <citation type="submission" date="2015-02" db="EMBL/GenBank/DDBJ databases">
        <title>Draft genome sequences of ten Microbacterium spp. with emphasis on heavy metal contaminated environments.</title>
        <authorList>
            <person name="Corretto E."/>
        </authorList>
    </citation>
    <scope>NUCLEOTIDE SEQUENCE [LARGE SCALE GENOMIC DNA]</scope>
    <source>
        <strain evidence="1 2">BEL4b</strain>
    </source>
</reference>
<dbReference type="AlphaFoldDB" id="A0A0F0LLN8"/>
<dbReference type="EMBL" id="JYIW01000009">
    <property type="protein sequence ID" value="KJL33609.1"/>
    <property type="molecule type" value="Genomic_DNA"/>
</dbReference>
<protein>
    <submittedName>
        <fullName evidence="1">Uncharacterized protein</fullName>
    </submittedName>
</protein>
<evidence type="ECO:0000313" key="1">
    <source>
        <dbReference type="EMBL" id="KJL33609.1"/>
    </source>
</evidence>
<accession>A0A0F0LLN8</accession>
<evidence type="ECO:0000313" key="2">
    <source>
        <dbReference type="Proteomes" id="UP000033640"/>
    </source>
</evidence>
<dbReference type="InterPro" id="IPR006311">
    <property type="entry name" value="TAT_signal"/>
</dbReference>
<gene>
    <name evidence="1" type="ORF">RS83_00076</name>
</gene>
<comment type="caution">
    <text evidence="1">The sequence shown here is derived from an EMBL/GenBank/DDBJ whole genome shotgun (WGS) entry which is preliminary data.</text>
</comment>